<reference evidence="7 8" key="1">
    <citation type="journal article" date="2021" name="Sci. Rep.">
        <title>Genome sequencing of the multicellular alga Astrephomene provides insights into convergent evolution of germ-soma differentiation.</title>
        <authorList>
            <person name="Yamashita S."/>
            <person name="Yamamoto K."/>
            <person name="Matsuzaki R."/>
            <person name="Suzuki S."/>
            <person name="Yamaguchi H."/>
            <person name="Hirooka S."/>
            <person name="Minakuchi Y."/>
            <person name="Miyagishima S."/>
            <person name="Kawachi M."/>
            <person name="Toyoda A."/>
            <person name="Nozaki H."/>
        </authorList>
    </citation>
    <scope>NUCLEOTIDE SEQUENCE [LARGE SCALE GENOMIC DNA]</scope>
    <source>
        <strain evidence="7 8">NIES-4017</strain>
    </source>
</reference>
<keyword evidence="8" id="KW-1185">Reference proteome</keyword>
<evidence type="ECO:0000256" key="6">
    <source>
        <dbReference type="ARBA" id="ARBA00034303"/>
    </source>
</evidence>
<gene>
    <name evidence="7" type="ORF">Agub_g11248</name>
</gene>
<dbReference type="PANTHER" id="PTHR12265">
    <property type="entry name" value="TRANSMEMBRANE PROTEIN 53"/>
    <property type="match status" value="1"/>
</dbReference>
<proteinExistence type="inferred from homology"/>
<dbReference type="GO" id="GO:0005640">
    <property type="term" value="C:nuclear outer membrane"/>
    <property type="evidence" value="ECO:0007669"/>
    <property type="project" value="UniProtKB-SubCell"/>
</dbReference>
<comment type="similarity">
    <text evidence="1">Belongs to the TMEM53 family.</text>
</comment>
<dbReference type="Pfam" id="PF05705">
    <property type="entry name" value="DUF829"/>
    <property type="match status" value="1"/>
</dbReference>
<dbReference type="SUPFAM" id="SSF53474">
    <property type="entry name" value="alpha/beta-Hydrolases"/>
    <property type="match status" value="1"/>
</dbReference>
<evidence type="ECO:0000313" key="8">
    <source>
        <dbReference type="Proteomes" id="UP001054857"/>
    </source>
</evidence>
<keyword evidence="2" id="KW-0812">Transmembrane</keyword>
<evidence type="ECO:0000313" key="7">
    <source>
        <dbReference type="EMBL" id="GFR49268.1"/>
    </source>
</evidence>
<comment type="caution">
    <text evidence="7">The sequence shown here is derived from an EMBL/GenBank/DDBJ whole genome shotgun (WGS) entry which is preliminary data.</text>
</comment>
<evidence type="ECO:0000256" key="5">
    <source>
        <dbReference type="ARBA" id="ARBA00023242"/>
    </source>
</evidence>
<dbReference type="AlphaFoldDB" id="A0AAD3DZ39"/>
<dbReference type="InterPro" id="IPR029058">
    <property type="entry name" value="AB_hydrolase_fold"/>
</dbReference>
<keyword evidence="5" id="KW-0539">Nucleus</keyword>
<accession>A0AAD3DZ39</accession>
<organism evidence="7 8">
    <name type="scientific">Astrephomene gubernaculifera</name>
    <dbReference type="NCBI Taxonomy" id="47775"/>
    <lineage>
        <taxon>Eukaryota</taxon>
        <taxon>Viridiplantae</taxon>
        <taxon>Chlorophyta</taxon>
        <taxon>core chlorophytes</taxon>
        <taxon>Chlorophyceae</taxon>
        <taxon>CS clade</taxon>
        <taxon>Chlamydomonadales</taxon>
        <taxon>Astrephomenaceae</taxon>
        <taxon>Astrephomene</taxon>
    </lineage>
</organism>
<comment type="subcellular location">
    <subcellularLocation>
        <location evidence="6">Nucleus outer membrane</location>
        <topology evidence="6">Single-pass membrane protein</topology>
    </subcellularLocation>
</comment>
<dbReference type="Proteomes" id="UP001054857">
    <property type="component" value="Unassembled WGS sequence"/>
</dbReference>
<evidence type="ECO:0000256" key="2">
    <source>
        <dbReference type="ARBA" id="ARBA00022692"/>
    </source>
</evidence>
<keyword evidence="4" id="KW-0472">Membrane</keyword>
<evidence type="ECO:0000256" key="1">
    <source>
        <dbReference type="ARBA" id="ARBA00007387"/>
    </source>
</evidence>
<protein>
    <submittedName>
        <fullName evidence="7">Uncharacterized protein</fullName>
    </submittedName>
</protein>
<sequence length="539" mass="56434">MTANLRFGALQLACRSVAADSKLVSAATAAVNSLSPSFSLIGEEAHTSRIAGNSAPTATTSASSNSSFGMLVTPHSSTFARPVANAPPSPPALPARCSASHGNTLPLRSSLNTTTRHILSGALRQPSHTSIRHDSSACCQATAYSGSSLRSLSTRVPHHAAFSSFGAGPGEPLAVAAASAPSIPAVERPLGAATAATGVASISGRGLWTGSVGTGSSGLVSSVGSSGLITPVGSSSSLISCSSSSSSSGLRAFGSWGGGSAGGSSGSSGPPEGHGLPPPVIISPVALRVVVIGWMGSSKRYLNKYGALWARSGDHEVLLVRPSVAQTLVRWRGVVVAGRDIDRVARLHRENPAMPTVYHIFSTGGFIHAGTMWRWMDEVEDVAQRRDLLEEVRAIIFDSAPASVNPDMASRAIVSALTHTPAEELRQDMPGWQGALLGGTRGFLQGYLRSRGVQLRTEEVYDAWYNLAPTCPQLYLYSDADPLVPAGDVERYMGVQEGRGVEVSGHKWGDSGHVEHYRRYPHEYAYQISAFLARALKDW</sequence>
<dbReference type="InterPro" id="IPR008547">
    <property type="entry name" value="DUF829_TMEM53"/>
</dbReference>
<keyword evidence="3" id="KW-1133">Transmembrane helix</keyword>
<name>A0AAD3DZ39_9CHLO</name>
<dbReference type="EMBL" id="BMAR01000029">
    <property type="protein sequence ID" value="GFR49268.1"/>
    <property type="molecule type" value="Genomic_DNA"/>
</dbReference>
<dbReference type="PANTHER" id="PTHR12265:SF30">
    <property type="entry name" value="TRANSMEMBRANE PROTEIN 53"/>
    <property type="match status" value="1"/>
</dbReference>
<evidence type="ECO:0000256" key="3">
    <source>
        <dbReference type="ARBA" id="ARBA00022989"/>
    </source>
</evidence>
<evidence type="ECO:0000256" key="4">
    <source>
        <dbReference type="ARBA" id="ARBA00023136"/>
    </source>
</evidence>